<sequence length="209" mass="22806">MKLRQESVIKHDGPNEGFVSNLDLSFSSDSVDSQRRGLRTQAAKSGMILTRKPATPFPSTYQFTQSHANTGFLLSLHSVTISQAAFHLWQRRGLDIDMNNAFIDTINGYSGGNPLFQLITTLLTASPIITILAQDREKLQGLNGSNALAPAAKPYGDIEMIMEPVLAPSVKFKSMTWTGIPKLRLYFTEMQLKSVAKKPASCSALTGGS</sequence>
<proteinExistence type="predicted"/>
<accession>A0ABS2UHE1</accession>
<dbReference type="RefSeq" id="WP_205281702.1">
    <property type="nucleotide sequence ID" value="NZ_JAFFPU010000082.1"/>
</dbReference>
<dbReference type="Proteomes" id="UP000724686">
    <property type="component" value="Unassembled WGS sequence"/>
</dbReference>
<name>A0ABS2UHE1_9LEPT</name>
<evidence type="ECO:0000313" key="1">
    <source>
        <dbReference type="EMBL" id="MBM9579779.1"/>
    </source>
</evidence>
<keyword evidence="2" id="KW-1185">Reference proteome</keyword>
<evidence type="ECO:0000313" key="2">
    <source>
        <dbReference type="Proteomes" id="UP000724686"/>
    </source>
</evidence>
<protein>
    <submittedName>
        <fullName evidence="1">Uncharacterized protein</fullName>
    </submittedName>
</protein>
<gene>
    <name evidence="1" type="ORF">JWG45_21765</name>
</gene>
<organism evidence="1 2">
    <name type="scientific">Leptospira ainlahdjerensis</name>
    <dbReference type="NCBI Taxonomy" id="2810033"/>
    <lineage>
        <taxon>Bacteria</taxon>
        <taxon>Pseudomonadati</taxon>
        <taxon>Spirochaetota</taxon>
        <taxon>Spirochaetia</taxon>
        <taxon>Leptospirales</taxon>
        <taxon>Leptospiraceae</taxon>
        <taxon>Leptospira</taxon>
    </lineage>
</organism>
<comment type="caution">
    <text evidence="1">The sequence shown here is derived from an EMBL/GenBank/DDBJ whole genome shotgun (WGS) entry which is preliminary data.</text>
</comment>
<reference evidence="1 2" key="1">
    <citation type="submission" date="2021-02" db="EMBL/GenBank/DDBJ databases">
        <title>Leptospira ainlahdjerensis sp. nov., Leptospira ainazelensis sp. nov., Leptospira abararensis sp. nov. and Leptospira chreensis sp. nov., four new species isolated from water sources in Algeria.</title>
        <authorList>
            <person name="Amara Korba A."/>
            <person name="Kainiu M."/>
            <person name="Vincent A.T."/>
            <person name="Mariet J.-F."/>
            <person name="Veyrier F.J."/>
            <person name="Goarant C."/>
            <person name="Picardeau M."/>
        </authorList>
    </citation>
    <scope>NUCLEOTIDE SEQUENCE [LARGE SCALE GENOMIC DNA]</scope>
    <source>
        <strain evidence="1 2">201903070</strain>
    </source>
</reference>
<dbReference type="EMBL" id="JAFFPU010000082">
    <property type="protein sequence ID" value="MBM9579779.1"/>
    <property type="molecule type" value="Genomic_DNA"/>
</dbReference>